<comment type="caution">
    <text evidence="10">The sequence shown here is derived from an EMBL/GenBank/DDBJ whole genome shotgun (WGS) entry which is preliminary data.</text>
</comment>
<feature type="region of interest" description="Disordered" evidence="7">
    <location>
        <begin position="91"/>
        <end position="111"/>
    </location>
</feature>
<evidence type="ECO:0000256" key="6">
    <source>
        <dbReference type="HAMAP-Rule" id="MF_00963"/>
    </source>
</evidence>
<accession>A0A560JZU9</accession>
<dbReference type="InterPro" id="IPR000943">
    <property type="entry name" value="RNA_pol_sigma70"/>
</dbReference>
<dbReference type="EMBL" id="VITW01000005">
    <property type="protein sequence ID" value="TWB73850.1"/>
    <property type="molecule type" value="Genomic_DNA"/>
</dbReference>
<dbReference type="SUPFAM" id="SSF88659">
    <property type="entry name" value="Sigma3 and sigma4 domains of RNA polymerase sigma factors"/>
    <property type="match status" value="2"/>
</dbReference>
<dbReference type="Gene3D" id="1.10.601.10">
    <property type="entry name" value="RNA Polymerase Primary Sigma Factor"/>
    <property type="match status" value="2"/>
</dbReference>
<comment type="similarity">
    <text evidence="6">Belongs to the sigma-70 factor family. RpoD/SigA subfamily.</text>
</comment>
<feature type="region of interest" description="Disordered" evidence="7">
    <location>
        <begin position="213"/>
        <end position="288"/>
    </location>
</feature>
<dbReference type="InterPro" id="IPR007627">
    <property type="entry name" value="RNA_pol_sigma70_r2"/>
</dbReference>
<dbReference type="Gene3D" id="1.10.220.120">
    <property type="entry name" value="Sigma-70 factor, region 1.1"/>
    <property type="match status" value="1"/>
</dbReference>
<dbReference type="PANTHER" id="PTHR30603:SF60">
    <property type="entry name" value="RNA POLYMERASE SIGMA FACTOR RPOD"/>
    <property type="match status" value="1"/>
</dbReference>
<feature type="region of interest" description="Sigma-70 factor domain-4" evidence="6">
    <location>
        <begin position="652"/>
        <end position="705"/>
    </location>
</feature>
<dbReference type="OrthoDB" id="9809557at2"/>
<dbReference type="PROSITE" id="PS00715">
    <property type="entry name" value="SIGMA70_1"/>
    <property type="match status" value="1"/>
</dbReference>
<dbReference type="Pfam" id="PF00140">
    <property type="entry name" value="Sigma70_r1_2"/>
    <property type="match status" value="1"/>
</dbReference>
<evidence type="ECO:0000313" key="10">
    <source>
        <dbReference type="EMBL" id="TWB73850.1"/>
    </source>
</evidence>
<feature type="compositionally biased region" description="Polar residues" evidence="7">
    <location>
        <begin position="329"/>
        <end position="344"/>
    </location>
</feature>
<dbReference type="GO" id="GO:0003677">
    <property type="term" value="F:DNA binding"/>
    <property type="evidence" value="ECO:0007669"/>
    <property type="project" value="UniProtKB-UniRule"/>
</dbReference>
<evidence type="ECO:0000313" key="11">
    <source>
        <dbReference type="Proteomes" id="UP000315914"/>
    </source>
</evidence>
<dbReference type="Pfam" id="PF04546">
    <property type="entry name" value="Sigma70_ner"/>
    <property type="match status" value="1"/>
</dbReference>
<evidence type="ECO:0000256" key="5">
    <source>
        <dbReference type="ARBA" id="ARBA00023163"/>
    </source>
</evidence>
<keyword evidence="5 6" id="KW-0804">Transcription</keyword>
<reference evidence="10 11" key="1">
    <citation type="submission" date="2019-06" db="EMBL/GenBank/DDBJ databases">
        <title>Genomic Encyclopedia of Type Strains, Phase IV (KMG-V): Genome sequencing to study the core and pangenomes of soil and plant-associated prokaryotes.</title>
        <authorList>
            <person name="Whitman W."/>
        </authorList>
    </citation>
    <scope>NUCLEOTIDE SEQUENCE [LARGE SCALE GENOMIC DNA]</scope>
    <source>
        <strain evidence="10 11">BR 10556</strain>
    </source>
</reference>
<dbReference type="CDD" id="cd06171">
    <property type="entry name" value="Sigma70_r4"/>
    <property type="match status" value="1"/>
</dbReference>
<dbReference type="FunFam" id="1.10.10.10:FF:000004">
    <property type="entry name" value="RNA polymerase sigma factor SigA"/>
    <property type="match status" value="1"/>
</dbReference>
<feature type="region of interest" description="Sigma-70 factor domain-2" evidence="6">
    <location>
        <begin position="484"/>
        <end position="554"/>
    </location>
</feature>
<feature type="compositionally biased region" description="Low complexity" evidence="7">
    <location>
        <begin position="229"/>
        <end position="250"/>
    </location>
</feature>
<evidence type="ECO:0000256" key="2">
    <source>
        <dbReference type="ARBA" id="ARBA00023015"/>
    </source>
</evidence>
<dbReference type="InterPro" id="IPR042189">
    <property type="entry name" value="RNA_pol_sigma_70_r1_1_sf"/>
</dbReference>
<keyword evidence="2 6" id="KW-0805">Transcription regulation</keyword>
<dbReference type="InterPro" id="IPR014284">
    <property type="entry name" value="RNA_pol_sigma-70_dom"/>
</dbReference>
<name>A0A560JZU9_9BRAD</name>
<feature type="DNA-binding region" description="H-T-H motif" evidence="6">
    <location>
        <begin position="678"/>
        <end position="697"/>
    </location>
</feature>
<evidence type="ECO:0000256" key="7">
    <source>
        <dbReference type="SAM" id="MobiDB-lite"/>
    </source>
</evidence>
<dbReference type="GO" id="GO:0016987">
    <property type="term" value="F:sigma factor activity"/>
    <property type="evidence" value="ECO:0007669"/>
    <property type="project" value="UniProtKB-UniRule"/>
</dbReference>
<dbReference type="InterPro" id="IPR036388">
    <property type="entry name" value="WH-like_DNA-bd_sf"/>
</dbReference>
<keyword evidence="4 6" id="KW-0238">DNA-binding</keyword>
<dbReference type="InterPro" id="IPR007630">
    <property type="entry name" value="RNA_pol_sigma70_r4"/>
</dbReference>
<evidence type="ECO:0000259" key="9">
    <source>
        <dbReference type="PROSITE" id="PS00716"/>
    </source>
</evidence>
<dbReference type="InterPro" id="IPR009042">
    <property type="entry name" value="RNA_pol_sigma70_r1_2"/>
</dbReference>
<dbReference type="NCBIfam" id="TIGR02937">
    <property type="entry name" value="sigma70-ECF"/>
    <property type="match status" value="1"/>
</dbReference>
<keyword evidence="1 6" id="KW-0963">Cytoplasm</keyword>
<dbReference type="GO" id="GO:0006352">
    <property type="term" value="P:DNA-templated transcription initiation"/>
    <property type="evidence" value="ECO:0007669"/>
    <property type="project" value="UniProtKB-UniRule"/>
</dbReference>
<protein>
    <recommendedName>
        <fullName evidence="6">RNA polymerase sigma factor RpoD</fullName>
    </recommendedName>
    <alternativeName>
        <fullName evidence="6">Sigma-70</fullName>
    </alternativeName>
</protein>
<dbReference type="Pfam" id="PF03979">
    <property type="entry name" value="Sigma70_r1_1"/>
    <property type="match status" value="1"/>
</dbReference>
<comment type="subcellular location">
    <subcellularLocation>
        <location evidence="6">Cytoplasm</location>
    </subcellularLocation>
</comment>
<comment type="function">
    <text evidence="6">Sigma factors are initiation factors that promote the attachment of RNA polymerase to specific initiation sites and are then released. This sigma factor is the primary sigma factor during exponential growth.</text>
</comment>
<dbReference type="AlphaFoldDB" id="A0A560JZU9"/>
<feature type="short sequence motif" description="Interaction with polymerase core subunit RpoC" evidence="6">
    <location>
        <begin position="508"/>
        <end position="511"/>
    </location>
</feature>
<dbReference type="PANTHER" id="PTHR30603">
    <property type="entry name" value="RNA POLYMERASE SIGMA FACTOR RPO"/>
    <property type="match status" value="1"/>
</dbReference>
<organism evidence="10 11">
    <name type="scientific">Bradyrhizobium sacchari</name>
    <dbReference type="NCBI Taxonomy" id="1399419"/>
    <lineage>
        <taxon>Bacteria</taxon>
        <taxon>Pseudomonadati</taxon>
        <taxon>Pseudomonadota</taxon>
        <taxon>Alphaproteobacteria</taxon>
        <taxon>Hyphomicrobiales</taxon>
        <taxon>Nitrobacteraceae</taxon>
        <taxon>Bradyrhizobium</taxon>
    </lineage>
</organism>
<dbReference type="PRINTS" id="PR00046">
    <property type="entry name" value="SIGMA70FCT"/>
</dbReference>
<dbReference type="SUPFAM" id="SSF88946">
    <property type="entry name" value="Sigma2 domain of RNA polymerase sigma factors"/>
    <property type="match status" value="1"/>
</dbReference>
<dbReference type="Pfam" id="PF04542">
    <property type="entry name" value="Sigma70_r2"/>
    <property type="match status" value="1"/>
</dbReference>
<dbReference type="InterPro" id="IPR013324">
    <property type="entry name" value="RNA_pol_sigma_r3/r4-like"/>
</dbReference>
<dbReference type="RefSeq" id="WP_080135412.1">
    <property type="nucleotide sequence ID" value="NZ_LWIG01000008.1"/>
</dbReference>
<dbReference type="InterPro" id="IPR028630">
    <property type="entry name" value="Sigma70_RpoD"/>
</dbReference>
<feature type="domain" description="RNA polymerase sigma-70" evidence="8">
    <location>
        <begin position="508"/>
        <end position="521"/>
    </location>
</feature>
<dbReference type="HAMAP" id="MF_00963">
    <property type="entry name" value="Sigma70_RpoD_SigA"/>
    <property type="match status" value="1"/>
</dbReference>
<proteinExistence type="inferred from homology"/>
<feature type="region of interest" description="Disordered" evidence="7">
    <location>
        <begin position="329"/>
        <end position="348"/>
    </location>
</feature>
<keyword evidence="11" id="KW-1185">Reference proteome</keyword>
<dbReference type="FunFam" id="1.10.601.10:FF:000001">
    <property type="entry name" value="RNA polymerase sigma factor SigA"/>
    <property type="match status" value="1"/>
</dbReference>
<evidence type="ECO:0000256" key="1">
    <source>
        <dbReference type="ARBA" id="ARBA00022490"/>
    </source>
</evidence>
<dbReference type="STRING" id="1399419.A5906_30330"/>
<comment type="subunit">
    <text evidence="6">Interacts transiently with the RNA polymerase catalytic core.</text>
</comment>
<keyword evidence="3 6" id="KW-0731">Sigma factor</keyword>
<dbReference type="FunFam" id="1.10.10.10:FF:000002">
    <property type="entry name" value="RNA polymerase sigma factor SigA"/>
    <property type="match status" value="1"/>
</dbReference>
<dbReference type="Proteomes" id="UP000315914">
    <property type="component" value="Unassembled WGS sequence"/>
</dbReference>
<dbReference type="PROSITE" id="PS00716">
    <property type="entry name" value="SIGMA70_2"/>
    <property type="match status" value="1"/>
</dbReference>
<dbReference type="Gene3D" id="1.10.10.10">
    <property type="entry name" value="Winged helix-like DNA-binding domain superfamily/Winged helix DNA-binding domain"/>
    <property type="match status" value="2"/>
</dbReference>
<feature type="region of interest" description="Disordered" evidence="7">
    <location>
        <begin position="1"/>
        <end position="36"/>
    </location>
</feature>
<dbReference type="InterPro" id="IPR007631">
    <property type="entry name" value="RNA_pol_sigma_70_non-ess"/>
</dbReference>
<sequence length="718" mass="80508">MATKAKTLQAKDKEKDDKAADAPEKDSQDAPSPLLDLSDAAVKKMIKQAKKRGFVTFDQLNEVLPSDQTSPEQIEDIMSMLSDMGINVTEADDSEGEEDKDEGGEDETDNELVEVTQKAVTEVKKSEPGERTDDPVRMYLREMGTVELLSREGEIAIAKRIEAGREAMIAGLCESPLTFQAIIIWRDELNEGKIFLRDIIDLEATYAGPDAKGGMNTAMISGPAGEGGEAPAEGGEVAAATGAAPAHVAPPAAPPSPTPFRAAPAAGNGEAEKDPGEAAAEADMDEDDEFENQMSLAAIEAELKPKVVEIFDKIAESYKKLRKLQEQDIQNQLESTSHGPSLSPHQERKYRKLKDEIIVEVKSLRLNQARIDSLVEQLYDINKRLVSHEGRLMRLADSHGVAREDFLRNYTGSELDPRWLNRVSKLSAKGWKNFVHHEKDRIKDLRHEVHQLAALTGLEIVEFRKIVHSVQKGEREARQAKKEMVEANLRLVISIAKKYTNRGLQFLDLIQEGNIGLMKAVDKFEYRRGYKFSTYATWWIRQAITRSIADQARTIRIPVHMIETINKIVRTSRQMLNEIGREPTPEELAEKLGMPLEKVRKVLKIAKEPLSLETPVGDEEDSHLGDFIEDKNAILPIDAAIQSNLRETTTRVLASLTPREERVLRMRFGIGMNTDHTLEEVGQQFSVTRERIRQIEAKALRKLKHPSRSRKLRSFLDN</sequence>
<evidence type="ECO:0000256" key="4">
    <source>
        <dbReference type="ARBA" id="ARBA00023125"/>
    </source>
</evidence>
<dbReference type="GO" id="GO:0005737">
    <property type="term" value="C:cytoplasm"/>
    <property type="evidence" value="ECO:0007669"/>
    <property type="project" value="UniProtKB-SubCell"/>
</dbReference>
<evidence type="ECO:0000259" key="8">
    <source>
        <dbReference type="PROSITE" id="PS00715"/>
    </source>
</evidence>
<dbReference type="InterPro" id="IPR013325">
    <property type="entry name" value="RNA_pol_sigma_r2"/>
</dbReference>
<dbReference type="NCBIfam" id="NF004208">
    <property type="entry name" value="PRK05658.1"/>
    <property type="match status" value="1"/>
</dbReference>
<dbReference type="InterPro" id="IPR012760">
    <property type="entry name" value="RNA_pol_sigma_RpoD_C"/>
</dbReference>
<evidence type="ECO:0000256" key="3">
    <source>
        <dbReference type="ARBA" id="ARBA00023082"/>
    </source>
</evidence>
<feature type="domain" description="RNA polymerase sigma-70" evidence="9">
    <location>
        <begin position="677"/>
        <end position="703"/>
    </location>
</feature>
<dbReference type="InterPro" id="IPR007624">
    <property type="entry name" value="RNA_pol_sigma70_r3"/>
</dbReference>
<feature type="compositionally biased region" description="Basic and acidic residues" evidence="7">
    <location>
        <begin position="9"/>
        <end position="28"/>
    </location>
</feature>
<dbReference type="NCBIfam" id="TIGR02393">
    <property type="entry name" value="RpoD_Cterm"/>
    <property type="match status" value="1"/>
</dbReference>
<feature type="region of interest" description="Sigma-70 factor domain-3" evidence="6">
    <location>
        <begin position="563"/>
        <end position="639"/>
    </location>
</feature>
<dbReference type="Pfam" id="PF04545">
    <property type="entry name" value="Sigma70_r4"/>
    <property type="match status" value="1"/>
</dbReference>
<dbReference type="InterPro" id="IPR007127">
    <property type="entry name" value="RNA_pol_sigma_70_r1_1"/>
</dbReference>
<dbReference type="InterPro" id="IPR050239">
    <property type="entry name" value="Sigma-70_RNA_pol_init_factors"/>
</dbReference>
<gene>
    <name evidence="6" type="primary">rpoD</name>
    <name evidence="10" type="ORF">FBZ95_105100</name>
</gene>
<dbReference type="Pfam" id="PF04539">
    <property type="entry name" value="Sigma70_r3"/>
    <property type="match status" value="1"/>
</dbReference>